<dbReference type="Pfam" id="PF11893">
    <property type="entry name" value="DUF3413"/>
    <property type="match status" value="1"/>
</dbReference>
<dbReference type="RefSeq" id="WP_026026794.1">
    <property type="nucleotide sequence ID" value="NZ_AJYQ02000113.1"/>
</dbReference>
<dbReference type="InterPro" id="IPR052701">
    <property type="entry name" value="GAG_Ulvan_Degrading_Sulfatases"/>
</dbReference>
<feature type="domain" description="Inner membrane protein YejM N-terminal" evidence="3">
    <location>
        <begin position="6"/>
        <end position="250"/>
    </location>
</feature>
<gene>
    <name evidence="4" type="ORF">A1QO_11365</name>
</gene>
<dbReference type="Pfam" id="PF00884">
    <property type="entry name" value="Sulfatase"/>
    <property type="match status" value="1"/>
</dbReference>
<feature type="transmembrane region" description="Helical" evidence="1">
    <location>
        <begin position="21"/>
        <end position="39"/>
    </location>
</feature>
<dbReference type="PANTHER" id="PTHR43751:SF3">
    <property type="entry name" value="SULFATASE N-TERMINAL DOMAIN-CONTAINING PROTEIN"/>
    <property type="match status" value="1"/>
</dbReference>
<comment type="caution">
    <text evidence="4">The sequence shown here is derived from an EMBL/GenBank/DDBJ whole genome shotgun (WGS) entry which is preliminary data.</text>
</comment>
<feature type="domain" description="Sulfatase N-terminal" evidence="2">
    <location>
        <begin position="274"/>
        <end position="511"/>
    </location>
</feature>
<dbReference type="STRING" id="1187848.A1QO_11365"/>
<feature type="transmembrane region" description="Helical" evidence="1">
    <location>
        <begin position="138"/>
        <end position="157"/>
    </location>
</feature>
<evidence type="ECO:0000313" key="4">
    <source>
        <dbReference type="EMBL" id="OEE32439.1"/>
    </source>
</evidence>
<feature type="transmembrane region" description="Helical" evidence="1">
    <location>
        <begin position="85"/>
        <end position="103"/>
    </location>
</feature>
<sequence length="598" mass="68138">MVDSGNTYSERVSRLVGWGHWFAFFNIIAAMLVGTRYITQSPWPETLLGQFYLASSWVGHFGFLVFALYLLVLFPLTFIIPSRKLFRLFSVCFATMGLTVLLIDTQAYQTLNLHLTPLVWELLFNEGSSEHAQGLQHLFIVLPLIFLLQLGLSEWVWRKQRKLSHKHVGRPITAVFFLCFIASHLTYVWSDAYFYNPVTSQKSNFPLSYPMTAKSFMEKHGLLDKDDYLKRLAESEGSGDLVRYPYDKLRFDRRGNNLNILIVSINGLRADSLNNNVMPFTSQYAENALNFTNHYSSSNNMYGMFGLLYGLPSSYAASIKSQASLPVLIDTLTDKKYNFGLFSGDNFDDDLYAETLFRGMPFTGMAFDSASTADSQTIEAWSDWASKSKSPWFSFIELTTIENFSLEEVNSGTAKEVFSQNYQASVKQADQELGTLFNKLDELQLAKNTVVIITSNHGTELNETNTNTWGASTNFSRYQLQVPMVIQWPGKLPATYNHRSSHLDVSVTLLQDLLGVSSNPSDYSSGRNIFDERRRKWILAGDSRELALITSNQTTVIDKFGNFKLYDEEYKRLKDQSPTLPILMQGLTELQRFYAREN</sequence>
<dbReference type="SUPFAM" id="SSF53649">
    <property type="entry name" value="Alkaline phosphatase-like"/>
    <property type="match status" value="1"/>
</dbReference>
<evidence type="ECO:0000313" key="5">
    <source>
        <dbReference type="Proteomes" id="UP000094741"/>
    </source>
</evidence>
<keyword evidence="4" id="KW-0378">Hydrolase</keyword>
<dbReference type="Proteomes" id="UP000094741">
    <property type="component" value="Unassembled WGS sequence"/>
</dbReference>
<dbReference type="AlphaFoldDB" id="A0A1E5BCL0"/>
<dbReference type="OrthoDB" id="236686at2"/>
<evidence type="ECO:0000259" key="2">
    <source>
        <dbReference type="Pfam" id="PF00884"/>
    </source>
</evidence>
<keyword evidence="1" id="KW-0472">Membrane</keyword>
<accession>A0A1E5BCL0</accession>
<keyword evidence="1" id="KW-0812">Transmembrane</keyword>
<evidence type="ECO:0000259" key="3">
    <source>
        <dbReference type="Pfam" id="PF11893"/>
    </source>
</evidence>
<dbReference type="InterPro" id="IPR012159">
    <property type="entry name" value="YejM-like"/>
</dbReference>
<feature type="transmembrane region" description="Helical" evidence="1">
    <location>
        <begin position="169"/>
        <end position="189"/>
    </location>
</feature>
<dbReference type="InterPro" id="IPR000917">
    <property type="entry name" value="Sulfatase_N"/>
</dbReference>
<dbReference type="GO" id="GO:0016787">
    <property type="term" value="F:hydrolase activity"/>
    <property type="evidence" value="ECO:0007669"/>
    <property type="project" value="UniProtKB-KW"/>
</dbReference>
<dbReference type="InterPro" id="IPR017850">
    <property type="entry name" value="Alkaline_phosphatase_core_sf"/>
</dbReference>
<organism evidence="4 5">
    <name type="scientific">Vibrio genomosp. F10 str. ZF-129</name>
    <dbReference type="NCBI Taxonomy" id="1187848"/>
    <lineage>
        <taxon>Bacteria</taxon>
        <taxon>Pseudomonadati</taxon>
        <taxon>Pseudomonadota</taxon>
        <taxon>Gammaproteobacteria</taxon>
        <taxon>Vibrionales</taxon>
        <taxon>Vibrionaceae</taxon>
        <taxon>Vibrio</taxon>
    </lineage>
</organism>
<dbReference type="PANTHER" id="PTHR43751">
    <property type="entry name" value="SULFATASE"/>
    <property type="match status" value="1"/>
</dbReference>
<name>A0A1E5BCL0_9VIBR</name>
<dbReference type="eggNOG" id="COG3083">
    <property type="taxonomic scope" value="Bacteria"/>
</dbReference>
<dbReference type="Gene3D" id="3.40.720.10">
    <property type="entry name" value="Alkaline Phosphatase, subunit A"/>
    <property type="match status" value="1"/>
</dbReference>
<dbReference type="EMBL" id="AJYQ02000113">
    <property type="protein sequence ID" value="OEE32439.1"/>
    <property type="molecule type" value="Genomic_DNA"/>
</dbReference>
<evidence type="ECO:0000256" key="1">
    <source>
        <dbReference type="SAM" id="Phobius"/>
    </source>
</evidence>
<dbReference type="InterPro" id="IPR024588">
    <property type="entry name" value="YejM_N"/>
</dbReference>
<dbReference type="CDD" id="cd16148">
    <property type="entry name" value="sulfatase_like"/>
    <property type="match status" value="1"/>
</dbReference>
<reference evidence="4 5" key="1">
    <citation type="journal article" date="2012" name="Science">
        <title>Ecological populations of bacteria act as socially cohesive units of antibiotic production and resistance.</title>
        <authorList>
            <person name="Cordero O.X."/>
            <person name="Wildschutte H."/>
            <person name="Kirkup B."/>
            <person name="Proehl S."/>
            <person name="Ngo L."/>
            <person name="Hussain F."/>
            <person name="Le Roux F."/>
            <person name="Mincer T."/>
            <person name="Polz M.F."/>
        </authorList>
    </citation>
    <scope>NUCLEOTIDE SEQUENCE [LARGE SCALE GENOMIC DNA]</scope>
    <source>
        <strain evidence="4 5">ZF-129</strain>
    </source>
</reference>
<dbReference type="PIRSF" id="PIRSF004950">
    <property type="entry name" value="Mmb_sulf_HI0842"/>
    <property type="match status" value="1"/>
</dbReference>
<protein>
    <submittedName>
        <fullName evidence="4">Hydrolase</fullName>
    </submittedName>
</protein>
<keyword evidence="1" id="KW-1133">Transmembrane helix</keyword>
<feature type="transmembrane region" description="Helical" evidence="1">
    <location>
        <begin position="51"/>
        <end position="73"/>
    </location>
</feature>
<proteinExistence type="predicted"/>